<dbReference type="EMBL" id="MOCA01000004">
    <property type="protein sequence ID" value="ROO01141.1"/>
    <property type="molecule type" value="Genomic_DNA"/>
</dbReference>
<proteinExistence type="predicted"/>
<feature type="compositionally biased region" description="Basic and acidic residues" evidence="1">
    <location>
        <begin position="1"/>
        <end position="10"/>
    </location>
</feature>
<evidence type="ECO:0000313" key="2">
    <source>
        <dbReference type="EMBL" id="ROO01141.1"/>
    </source>
</evidence>
<organism evidence="2 3">
    <name type="scientific">Pseudomonas moraviensis</name>
    <dbReference type="NCBI Taxonomy" id="321662"/>
    <lineage>
        <taxon>Bacteria</taxon>
        <taxon>Pseudomonadati</taxon>
        <taxon>Pseudomonadota</taxon>
        <taxon>Gammaproteobacteria</taxon>
        <taxon>Pseudomonadales</taxon>
        <taxon>Pseudomonadaceae</taxon>
        <taxon>Pseudomonas</taxon>
    </lineage>
</organism>
<gene>
    <name evidence="2" type="ORF">BK674_11400</name>
</gene>
<name>A0A423NSB6_9PSED</name>
<feature type="region of interest" description="Disordered" evidence="1">
    <location>
        <begin position="1"/>
        <end position="73"/>
    </location>
</feature>
<reference evidence="2 3" key="1">
    <citation type="submission" date="2016-10" db="EMBL/GenBank/DDBJ databases">
        <title>Comparative genome analysis of multiple Pseudomonas spp. focuses on biocontrol and plant growth promoting traits.</title>
        <authorList>
            <person name="Tao X.-Y."/>
            <person name="Taylor C.G."/>
        </authorList>
    </citation>
    <scope>NUCLEOTIDE SEQUENCE [LARGE SCALE GENOMIC DNA]</scope>
    <source>
        <strain evidence="2 3">36B3</strain>
    </source>
</reference>
<evidence type="ECO:0000313" key="3">
    <source>
        <dbReference type="Proteomes" id="UP000284207"/>
    </source>
</evidence>
<comment type="caution">
    <text evidence="2">The sequence shown here is derived from an EMBL/GenBank/DDBJ whole genome shotgun (WGS) entry which is preliminary data.</text>
</comment>
<protein>
    <submittedName>
        <fullName evidence="2">Uncharacterized protein</fullName>
    </submittedName>
</protein>
<dbReference type="Proteomes" id="UP000284207">
    <property type="component" value="Unassembled WGS sequence"/>
</dbReference>
<feature type="compositionally biased region" description="Acidic residues" evidence="1">
    <location>
        <begin position="58"/>
        <end position="73"/>
    </location>
</feature>
<sequence length="73" mass="8025">MAIGRLERHTFHAIKRFAMTPETEGKEEKGPSGLPFINDPGSEDPGSVTDDATVPLNDSDEADMEYEEDGDEQ</sequence>
<accession>A0A423NSB6</accession>
<evidence type="ECO:0000256" key="1">
    <source>
        <dbReference type="SAM" id="MobiDB-lite"/>
    </source>
</evidence>
<dbReference type="AlphaFoldDB" id="A0A423NSB6"/>